<feature type="transmembrane region" description="Helical" evidence="1">
    <location>
        <begin position="378"/>
        <end position="400"/>
    </location>
</feature>
<organism evidence="3 4">
    <name type="scientific">[Actinomadura] parvosata subsp. kistnae</name>
    <dbReference type="NCBI Taxonomy" id="1909395"/>
    <lineage>
        <taxon>Bacteria</taxon>
        <taxon>Bacillati</taxon>
        <taxon>Actinomycetota</taxon>
        <taxon>Actinomycetes</taxon>
        <taxon>Streptosporangiales</taxon>
        <taxon>Streptosporangiaceae</taxon>
        <taxon>Nonomuraea</taxon>
    </lineage>
</organism>
<keyword evidence="4" id="KW-1185">Reference proteome</keyword>
<accession>A0A1V0AEF9</accession>
<keyword evidence="1" id="KW-1133">Transmembrane helix</keyword>
<sequence length="631" mass="66666">MCWKLTGNEAVMSQGRLVATQTNLTFDGRSDDIVAIAGQFRGLSRCRLVITGEPGMGKTTLAVQLLLQLLATRTQDQLATRQGKVLPIPVLLPLSGWDLNVHPRLQEWLVDRLAKDYPALSAPELGSGAVGALVAGGYILPVLDGLDEIAQHARPKVIKALNASLGSGDQLIMTSRTAEFTKAIAGAGRPLNGAAVIVPTRLSPQDAAAYLRACLPRLPSESWCKVLAALENRSSAALAETAATPLGLWLIRTVYADSGADPAELTGPLGIDRASLRAHLLDQLIPALIRTRTPSTDRSGHFRPRRRRDPDATRRHLTYLAQAFPPAITCDIAWWRIAASVPQIRHITGLVGGVVAATLGGVGAGLALGIAYGLVHGLVAALTFGLVFGLAVGIGHTCWADEEPGHANLRLRGRMRLLAQSVRRCKVASSVTRLKVMLPAALALGLTAFVTTGFEVGVATGLVAGPTFALTVEVAVGVVVWAEKPTLTSVSTAISSWKSDRTLTLMRGVPFGIPFGLACCYMVGLSSGLASGLTIGVATGLVFGVSAGLVFGLLMGRHHAWLVGVIASCYLALRGELPWRIMSFLDDAHRLGLLRAVGPIYQFRHADLHDHLAAVPSGGLLPETVGHPSER</sequence>
<evidence type="ECO:0000259" key="2">
    <source>
        <dbReference type="Pfam" id="PF05729"/>
    </source>
</evidence>
<feature type="domain" description="NACHT" evidence="2">
    <location>
        <begin position="48"/>
        <end position="214"/>
    </location>
</feature>
<dbReference type="Pfam" id="PF05729">
    <property type="entry name" value="NACHT"/>
    <property type="match status" value="1"/>
</dbReference>
<reference evidence="4" key="1">
    <citation type="journal article" date="2017" name="Med. Chem. Commun.">
        <title>Nonomuraea sp. ATCC 55076 harbours the largest actinomycete chromosome to date and the kistamicin biosynthetic gene cluster.</title>
        <authorList>
            <person name="Nazari B."/>
            <person name="Forneris C.C."/>
            <person name="Gibson M.I."/>
            <person name="Moon K."/>
            <person name="Schramma K.R."/>
            <person name="Seyedsayamdost M.R."/>
        </authorList>
    </citation>
    <scope>NUCLEOTIDE SEQUENCE [LARGE SCALE GENOMIC DNA]</scope>
    <source>
        <strain evidence="4">ATCC 55076</strain>
    </source>
</reference>
<keyword evidence="1" id="KW-0812">Transmembrane</keyword>
<dbReference type="Proteomes" id="UP000190797">
    <property type="component" value="Chromosome"/>
</dbReference>
<dbReference type="InterPro" id="IPR027417">
    <property type="entry name" value="P-loop_NTPase"/>
</dbReference>
<keyword evidence="1" id="KW-0472">Membrane</keyword>
<feature type="transmembrane region" description="Helical" evidence="1">
    <location>
        <begin position="436"/>
        <end position="454"/>
    </location>
</feature>
<dbReference type="EMBL" id="CP017717">
    <property type="protein sequence ID" value="AQZ68597.1"/>
    <property type="molecule type" value="Genomic_DNA"/>
</dbReference>
<gene>
    <name evidence="3" type="ORF">BKM31_50345</name>
</gene>
<feature type="transmembrane region" description="Helical" evidence="1">
    <location>
        <begin position="530"/>
        <end position="554"/>
    </location>
</feature>
<feature type="transmembrane region" description="Helical" evidence="1">
    <location>
        <begin position="503"/>
        <end position="524"/>
    </location>
</feature>
<evidence type="ECO:0000313" key="3">
    <source>
        <dbReference type="EMBL" id="AQZ68597.1"/>
    </source>
</evidence>
<name>A0A1V0AEF9_9ACTN</name>
<evidence type="ECO:0000313" key="4">
    <source>
        <dbReference type="Proteomes" id="UP000190797"/>
    </source>
</evidence>
<dbReference type="STRING" id="1909395.BKM31_50345"/>
<dbReference type="InterPro" id="IPR007111">
    <property type="entry name" value="NACHT_NTPase"/>
</dbReference>
<feature type="transmembrane region" description="Helical" evidence="1">
    <location>
        <begin position="347"/>
        <end position="372"/>
    </location>
</feature>
<proteinExistence type="predicted"/>
<feature type="transmembrane region" description="Helical" evidence="1">
    <location>
        <begin position="460"/>
        <end position="482"/>
    </location>
</feature>
<protein>
    <recommendedName>
        <fullName evidence="2">NACHT domain-containing protein</fullName>
    </recommendedName>
</protein>
<dbReference type="KEGG" id="noa:BKM31_50345"/>
<dbReference type="Gene3D" id="3.40.50.300">
    <property type="entry name" value="P-loop containing nucleotide triphosphate hydrolases"/>
    <property type="match status" value="1"/>
</dbReference>
<dbReference type="SUPFAM" id="SSF52540">
    <property type="entry name" value="P-loop containing nucleoside triphosphate hydrolases"/>
    <property type="match status" value="1"/>
</dbReference>
<dbReference type="AlphaFoldDB" id="A0A1V0AEF9"/>
<evidence type="ECO:0000256" key="1">
    <source>
        <dbReference type="SAM" id="Phobius"/>
    </source>
</evidence>